<sequence>MCTDQPYCLVPYIVWLDCEPVCMARISLSTRSGVHSITGPHIMCDYDPQEGWWSAWTPCDFPAALSQLGIPQMFAHLIMEEVTERLVDSPQVSILLDGAQLLIELLPAPDAPAVNPH</sequence>
<dbReference type="AlphaFoldDB" id="A0A138A8L4"/>
<dbReference type="STRING" id="239498.AXK60_11795"/>
<name>A0A138A8L4_9ACTN</name>
<dbReference type="EMBL" id="LSRF01000056">
    <property type="protein sequence ID" value="KXP06740.1"/>
    <property type="molecule type" value="Genomic_DNA"/>
</dbReference>
<organism evidence="1 2">
    <name type="scientific">Tsukamurella pseudospumae</name>
    <dbReference type="NCBI Taxonomy" id="239498"/>
    <lineage>
        <taxon>Bacteria</taxon>
        <taxon>Bacillati</taxon>
        <taxon>Actinomycetota</taxon>
        <taxon>Actinomycetes</taxon>
        <taxon>Mycobacteriales</taxon>
        <taxon>Tsukamurellaceae</taxon>
        <taxon>Tsukamurella</taxon>
    </lineage>
</organism>
<comment type="caution">
    <text evidence="1">The sequence shown here is derived from an EMBL/GenBank/DDBJ whole genome shotgun (WGS) entry which is preliminary data.</text>
</comment>
<gene>
    <name evidence="1" type="ORF">AXK60_11795</name>
</gene>
<evidence type="ECO:0000313" key="2">
    <source>
        <dbReference type="Proteomes" id="UP000070258"/>
    </source>
</evidence>
<reference evidence="2" key="1">
    <citation type="submission" date="2016-02" db="EMBL/GenBank/DDBJ databases">
        <authorList>
            <person name="Wen L."/>
            <person name="He K."/>
            <person name="Yang H."/>
        </authorList>
    </citation>
    <scope>NUCLEOTIDE SEQUENCE [LARGE SCALE GENOMIC DNA]</scope>
    <source>
        <strain evidence="2">JCM 15929</strain>
    </source>
</reference>
<dbReference type="RefSeq" id="WP_068572621.1">
    <property type="nucleotide sequence ID" value="NZ_LSRF01000056.1"/>
</dbReference>
<protein>
    <submittedName>
        <fullName evidence="1">Uncharacterized protein</fullName>
    </submittedName>
</protein>
<dbReference type="Proteomes" id="UP000070258">
    <property type="component" value="Unassembled WGS sequence"/>
</dbReference>
<evidence type="ECO:0000313" key="1">
    <source>
        <dbReference type="EMBL" id="KXP06740.1"/>
    </source>
</evidence>
<accession>A0A138A8L4</accession>
<proteinExistence type="predicted"/>